<evidence type="ECO:0000256" key="2">
    <source>
        <dbReference type="SAM" id="SignalP"/>
    </source>
</evidence>
<dbReference type="Gene3D" id="2.60.40.1080">
    <property type="match status" value="1"/>
</dbReference>
<evidence type="ECO:0000313" key="4">
    <source>
        <dbReference type="EMBL" id="ALS21993.1"/>
    </source>
</evidence>
<reference evidence="4 5" key="2">
    <citation type="journal article" date="2016" name="Genome Announc.">
        <title>Complete Genome Sequences of Two Interactive Moderate Thermophiles, Paenibacillus napthalenovorans 32O-Y and Paenibacillus sp. 32O-W.</title>
        <authorList>
            <person name="Butler R.R.III."/>
            <person name="Wang J."/>
            <person name="Stark B.C."/>
            <person name="Pombert J.F."/>
        </authorList>
    </citation>
    <scope>NUCLEOTIDE SEQUENCE [LARGE SCALE GENOMIC DNA]</scope>
    <source>
        <strain evidence="4 5">32O-Y</strain>
    </source>
</reference>
<dbReference type="OrthoDB" id="1706086at2"/>
<feature type="domain" description="SLH" evidence="3">
    <location>
        <begin position="41"/>
        <end position="104"/>
    </location>
</feature>
<dbReference type="STRING" id="162209.IJ22_16170"/>
<sequence length="547" mass="58098" precursor="true">MNKSFKILACSTMAFAMLTSAALANPVENKSAVAVANAKVSYAFNDLSNIDPVLKAKIDSLLSKGIFEGVSDDTFGIHLNMTRAQFAKVAALVFDLDVDYSITTSSFADVKADDPQHGWAIPYIEAAKKAGLIDGMTDTEFAPGNDVTIGQLDKVFVTGLGKPVNVTGSPWYEDAVRQAQALGIHPPGKDGRAAASRADLVTAAYAGYEAFHKQEDNATPAAIVSVKSVDNKTVQVILNQPVDPSKVAFSLTKDTQQFSTTTKWSNDHKSADLTVNDAELTAGEYTIRVTGLDKPLTATLTVSGTISTNDPHVSITNPGTIANVIDSGLTSAATGLNGFVTRTVAEDPTLSKFAKEIKFNVTNAAGDAVAIPGIIETITSSDPNVVKVGRSNDNRGYVLGNKAGTATVNIVYKTNKGESKVASVTVNVKDEVVAASQVEADARAYQRMTVSDNVYSAEFNAFTAMNLKVYDNYGIKYQKDEVQKYNFALAVVLIADHIVGDLDKGDTGTVTVDPDGRVHVVGNVTQFDITAHLPNNKSATTEIRLLP</sequence>
<gene>
    <name evidence="4" type="ORF">IJ22_16170</name>
</gene>
<accession>A0A0U2U6J6</accession>
<evidence type="ECO:0000313" key="5">
    <source>
        <dbReference type="Proteomes" id="UP000061660"/>
    </source>
</evidence>
<feature type="chain" id="PRO_5006832509" evidence="2">
    <location>
        <begin position="25"/>
        <end position="547"/>
    </location>
</feature>
<dbReference type="RefSeq" id="WP_062408344.1">
    <property type="nucleotide sequence ID" value="NZ_CP013652.1"/>
</dbReference>
<dbReference type="KEGG" id="pnp:IJ22_16170"/>
<protein>
    <submittedName>
        <fullName evidence="4">S-layer protein</fullName>
    </submittedName>
</protein>
<dbReference type="AlphaFoldDB" id="A0A0U2U6J6"/>
<dbReference type="Gene3D" id="2.60.40.1220">
    <property type="match status" value="1"/>
</dbReference>
<organism evidence="4 5">
    <name type="scientific">Paenibacillus naphthalenovorans</name>
    <dbReference type="NCBI Taxonomy" id="162209"/>
    <lineage>
        <taxon>Bacteria</taxon>
        <taxon>Bacillati</taxon>
        <taxon>Bacillota</taxon>
        <taxon>Bacilli</taxon>
        <taxon>Bacillales</taxon>
        <taxon>Paenibacillaceae</taxon>
        <taxon>Paenibacillus</taxon>
    </lineage>
</organism>
<dbReference type="PROSITE" id="PS51272">
    <property type="entry name" value="SLH"/>
    <property type="match status" value="2"/>
</dbReference>
<dbReference type="InterPro" id="IPR014755">
    <property type="entry name" value="Cu-Rt/internalin_Ig-like"/>
</dbReference>
<dbReference type="PATRIC" id="fig|162209.4.peg.1714"/>
<dbReference type="Proteomes" id="UP000061660">
    <property type="component" value="Chromosome"/>
</dbReference>
<evidence type="ECO:0000259" key="3">
    <source>
        <dbReference type="PROSITE" id="PS51272"/>
    </source>
</evidence>
<feature type="signal peptide" evidence="2">
    <location>
        <begin position="1"/>
        <end position="24"/>
    </location>
</feature>
<keyword evidence="1 2" id="KW-0732">Signal</keyword>
<reference evidence="5" key="1">
    <citation type="submission" date="2015-12" db="EMBL/GenBank/DDBJ databases">
        <title>Complete genome sequences of two moderately thermophilic Paenibacillus species.</title>
        <authorList>
            <person name="Butler R.III."/>
            <person name="Wang J."/>
            <person name="Stark B.C."/>
            <person name="Pombert J.-F."/>
        </authorList>
    </citation>
    <scope>NUCLEOTIDE SEQUENCE [LARGE SCALE GENOMIC DNA]</scope>
    <source>
        <strain evidence="5">32O-Y</strain>
    </source>
</reference>
<proteinExistence type="predicted"/>
<dbReference type="EMBL" id="CP013652">
    <property type="protein sequence ID" value="ALS21993.1"/>
    <property type="molecule type" value="Genomic_DNA"/>
</dbReference>
<dbReference type="Pfam" id="PF00395">
    <property type="entry name" value="SLH"/>
    <property type="match status" value="2"/>
</dbReference>
<dbReference type="InterPro" id="IPR001119">
    <property type="entry name" value="SLH_dom"/>
</dbReference>
<name>A0A0U2U6J6_9BACL</name>
<evidence type="ECO:0000256" key="1">
    <source>
        <dbReference type="ARBA" id="ARBA00022729"/>
    </source>
</evidence>
<feature type="domain" description="SLH" evidence="3">
    <location>
        <begin position="107"/>
        <end position="170"/>
    </location>
</feature>
<keyword evidence="5" id="KW-1185">Reference proteome</keyword>